<evidence type="ECO:0000313" key="1">
    <source>
        <dbReference type="EMBL" id="JAE38550.1"/>
    </source>
</evidence>
<reference evidence="1" key="1">
    <citation type="submission" date="2014-09" db="EMBL/GenBank/DDBJ databases">
        <authorList>
            <person name="Magalhaes I.L.F."/>
            <person name="Oliveira U."/>
            <person name="Santos F.R."/>
            <person name="Vidigal T.H.D.A."/>
            <person name="Brescovit A.D."/>
            <person name="Santos A.J."/>
        </authorList>
    </citation>
    <scope>NUCLEOTIDE SEQUENCE</scope>
    <source>
        <tissue evidence="1">Shoot tissue taken approximately 20 cm above the soil surface</tissue>
    </source>
</reference>
<reference evidence="1" key="2">
    <citation type="journal article" date="2015" name="Data Brief">
        <title>Shoot transcriptome of the giant reed, Arundo donax.</title>
        <authorList>
            <person name="Barrero R.A."/>
            <person name="Guerrero F.D."/>
            <person name="Moolhuijzen P."/>
            <person name="Goolsby J.A."/>
            <person name="Tidwell J."/>
            <person name="Bellgard S.E."/>
            <person name="Bellgard M.I."/>
        </authorList>
    </citation>
    <scope>NUCLEOTIDE SEQUENCE</scope>
    <source>
        <tissue evidence="1">Shoot tissue taken approximately 20 cm above the soil surface</tissue>
    </source>
</reference>
<dbReference type="EMBL" id="GBRH01159346">
    <property type="protein sequence ID" value="JAE38550.1"/>
    <property type="molecule type" value="Transcribed_RNA"/>
</dbReference>
<organism evidence="1">
    <name type="scientific">Arundo donax</name>
    <name type="common">Giant reed</name>
    <name type="synonym">Donax arundinaceus</name>
    <dbReference type="NCBI Taxonomy" id="35708"/>
    <lineage>
        <taxon>Eukaryota</taxon>
        <taxon>Viridiplantae</taxon>
        <taxon>Streptophyta</taxon>
        <taxon>Embryophyta</taxon>
        <taxon>Tracheophyta</taxon>
        <taxon>Spermatophyta</taxon>
        <taxon>Magnoliopsida</taxon>
        <taxon>Liliopsida</taxon>
        <taxon>Poales</taxon>
        <taxon>Poaceae</taxon>
        <taxon>PACMAD clade</taxon>
        <taxon>Arundinoideae</taxon>
        <taxon>Arundineae</taxon>
        <taxon>Arundo</taxon>
    </lineage>
</organism>
<dbReference type="AlphaFoldDB" id="A0A0A9HN31"/>
<accession>A0A0A9HN31</accession>
<name>A0A0A9HN31_ARUDO</name>
<protein>
    <submittedName>
        <fullName evidence="1">Uncharacterized protein</fullName>
    </submittedName>
</protein>
<sequence>MQNPHYIVEPSPEETQYKCVVQLVLNLELCACVLCALVSV</sequence>
<proteinExistence type="predicted"/>